<proteinExistence type="predicted"/>
<dbReference type="Proteomes" id="UP001497535">
    <property type="component" value="Unassembled WGS sequence"/>
</dbReference>
<evidence type="ECO:0000313" key="2">
    <source>
        <dbReference type="Proteomes" id="UP001497535"/>
    </source>
</evidence>
<organism evidence="1 2">
    <name type="scientific">Meloidogyne enterolobii</name>
    <name type="common">Root-knot nematode worm</name>
    <name type="synonym">Meloidogyne mayaguensis</name>
    <dbReference type="NCBI Taxonomy" id="390850"/>
    <lineage>
        <taxon>Eukaryota</taxon>
        <taxon>Metazoa</taxon>
        <taxon>Ecdysozoa</taxon>
        <taxon>Nematoda</taxon>
        <taxon>Chromadorea</taxon>
        <taxon>Rhabditida</taxon>
        <taxon>Tylenchina</taxon>
        <taxon>Tylenchomorpha</taxon>
        <taxon>Tylenchoidea</taxon>
        <taxon>Meloidogynidae</taxon>
        <taxon>Meloidogyninae</taxon>
        <taxon>Meloidogyne</taxon>
    </lineage>
</organism>
<keyword evidence="2" id="KW-1185">Reference proteome</keyword>
<comment type="caution">
    <text evidence="1">The sequence shown here is derived from an EMBL/GenBank/DDBJ whole genome shotgun (WGS) entry which is preliminary data.</text>
</comment>
<dbReference type="EMBL" id="CAVMJV010000003">
    <property type="protein sequence ID" value="CAK5018394.1"/>
    <property type="molecule type" value="Genomic_DNA"/>
</dbReference>
<name>A0ACB0XUD2_MELEN</name>
<protein>
    <submittedName>
        <fullName evidence="1">Uncharacterized protein</fullName>
    </submittedName>
</protein>
<accession>A0ACB0XUD2</accession>
<evidence type="ECO:0000313" key="1">
    <source>
        <dbReference type="EMBL" id="CAK5018394.1"/>
    </source>
</evidence>
<gene>
    <name evidence="1" type="ORF">MENTE1834_LOCUS3814</name>
</gene>
<sequence>MIYLEERERLTAAATLAAQKAASAAGMRPAAALYSAQQRVFVKANNRNGLGLSGGRRRNTNNGHNLPSVGVPRVLPRTNPLDQRLQELGRIYSGSTKSRNNSAISDAAVAATNTITSEASANAEFQKKKYLNRNNPSKSQQKLSNTKSEADLLARSGRSEEKKILEGEKHRRCECLNKE</sequence>
<reference evidence="1" key="1">
    <citation type="submission" date="2023-11" db="EMBL/GenBank/DDBJ databases">
        <authorList>
            <person name="Poullet M."/>
        </authorList>
    </citation>
    <scope>NUCLEOTIDE SEQUENCE</scope>
    <source>
        <strain evidence="1">E1834</strain>
    </source>
</reference>